<dbReference type="Proteomes" id="UP001156682">
    <property type="component" value="Unassembled WGS sequence"/>
</dbReference>
<dbReference type="Gene3D" id="3.40.630.30">
    <property type="match status" value="1"/>
</dbReference>
<dbReference type="Pfam" id="PF00583">
    <property type="entry name" value="Acetyltransf_1"/>
    <property type="match status" value="1"/>
</dbReference>
<reference evidence="11" key="1">
    <citation type="journal article" date="2019" name="Int. J. Syst. Evol. Microbiol.">
        <title>The Global Catalogue of Microorganisms (GCM) 10K type strain sequencing project: providing services to taxonomists for standard genome sequencing and annotation.</title>
        <authorList>
            <consortium name="The Broad Institute Genomics Platform"/>
            <consortium name="The Broad Institute Genome Sequencing Center for Infectious Disease"/>
            <person name="Wu L."/>
            <person name="Ma J."/>
        </authorList>
    </citation>
    <scope>NUCLEOTIDE SEQUENCE [LARGE SCALE GENOMIC DNA]</scope>
    <source>
        <strain evidence="11">NBRC 100033</strain>
    </source>
</reference>
<evidence type="ECO:0000256" key="5">
    <source>
        <dbReference type="ARBA" id="ARBA00022679"/>
    </source>
</evidence>
<proteinExistence type="inferred from homology"/>
<evidence type="ECO:0000259" key="9">
    <source>
        <dbReference type="PROSITE" id="PS51186"/>
    </source>
</evidence>
<dbReference type="NCBIfam" id="TIGR02406">
    <property type="entry name" value="ectoine_EctA"/>
    <property type="match status" value="1"/>
</dbReference>
<keyword evidence="6 8" id="KW-0012">Acyltransferase</keyword>
<accession>A0ABQ5ZYD3</accession>
<feature type="domain" description="N-acetyltransferase" evidence="9">
    <location>
        <begin position="6"/>
        <end position="161"/>
    </location>
</feature>
<evidence type="ECO:0000256" key="3">
    <source>
        <dbReference type="ARBA" id="ARBA00012355"/>
    </source>
</evidence>
<name>A0ABQ5ZYD3_9GAMM</name>
<keyword evidence="5 8" id="KW-0808">Transferase</keyword>
<dbReference type="EC" id="2.3.1.178" evidence="3 8"/>
<comment type="function">
    <text evidence="8">Catalyzes the acetylation of L-2,4-diaminobutyrate (DABA) to gamma-N-acetyl-alpha,gamma-diaminobutyric acid (ADABA) with acetyl coenzyme A.</text>
</comment>
<dbReference type="SUPFAM" id="SSF55729">
    <property type="entry name" value="Acyl-CoA N-acyltransferases (Nat)"/>
    <property type="match status" value="1"/>
</dbReference>
<dbReference type="PROSITE" id="PS51186">
    <property type="entry name" value="GNAT"/>
    <property type="match status" value="1"/>
</dbReference>
<dbReference type="EMBL" id="BSOR01000041">
    <property type="protein sequence ID" value="GLR64984.1"/>
    <property type="molecule type" value="Genomic_DNA"/>
</dbReference>
<dbReference type="CDD" id="cd04301">
    <property type="entry name" value="NAT_SF"/>
    <property type="match status" value="1"/>
</dbReference>
<evidence type="ECO:0000313" key="10">
    <source>
        <dbReference type="EMBL" id="GLR64984.1"/>
    </source>
</evidence>
<gene>
    <name evidence="8 10" type="primary">ectA</name>
    <name evidence="10" type="ORF">GCM10007878_24220</name>
</gene>
<comment type="catalytic activity">
    <reaction evidence="7 8">
        <text>L-2,4-diaminobutanoate + acetyl-CoA = (2S)-4-acetamido-2-aminobutanoate + CoA + H(+)</text>
        <dbReference type="Rhea" id="RHEA:16901"/>
        <dbReference type="ChEBI" id="CHEBI:15378"/>
        <dbReference type="ChEBI" id="CHEBI:57287"/>
        <dbReference type="ChEBI" id="CHEBI:57288"/>
        <dbReference type="ChEBI" id="CHEBI:58761"/>
        <dbReference type="ChEBI" id="CHEBI:58929"/>
        <dbReference type="EC" id="2.3.1.178"/>
    </reaction>
</comment>
<evidence type="ECO:0000313" key="11">
    <source>
        <dbReference type="Proteomes" id="UP001156682"/>
    </source>
</evidence>
<dbReference type="InterPro" id="IPR012772">
    <property type="entry name" value="Ectoine_EctA"/>
</dbReference>
<sequence>MPSKNLKIRKPNANDGVAIHQLIENCPPLDLNSTYLYLLQTTHFAETCVVAEVEGKVAAFLSGYIKPGSPNTFFLWQVAVGDVLRGKGMAKQLINEVLKRDACSQVEFLETTITPDNQASWGLFRSFAKERSAQLEDKVFFTSEQLGGEHEEEVLVTIGPF</sequence>
<keyword evidence="11" id="KW-1185">Reference proteome</keyword>
<protein>
    <recommendedName>
        <fullName evidence="4 8">L-2,4-diaminobutyric acid acetyltransferase</fullName>
        <shortName evidence="8">DABA acetyltransferase</shortName>
        <ecNumber evidence="3 8">2.3.1.178</ecNumber>
    </recommendedName>
</protein>
<evidence type="ECO:0000256" key="1">
    <source>
        <dbReference type="ARBA" id="ARBA00004978"/>
    </source>
</evidence>
<evidence type="ECO:0000256" key="2">
    <source>
        <dbReference type="ARBA" id="ARBA00010712"/>
    </source>
</evidence>
<comment type="caution">
    <text evidence="10">The sequence shown here is derived from an EMBL/GenBank/DDBJ whole genome shotgun (WGS) entry which is preliminary data.</text>
</comment>
<comment type="similarity">
    <text evidence="2 8">Belongs to the acetyltransferase family. EctA subfamily.</text>
</comment>
<dbReference type="InterPro" id="IPR000182">
    <property type="entry name" value="GNAT_dom"/>
</dbReference>
<evidence type="ECO:0000256" key="6">
    <source>
        <dbReference type="ARBA" id="ARBA00023315"/>
    </source>
</evidence>
<dbReference type="InterPro" id="IPR016181">
    <property type="entry name" value="Acyl_CoA_acyltransferase"/>
</dbReference>
<dbReference type="RefSeq" id="WP_027851453.1">
    <property type="nucleotide sequence ID" value="NZ_BSOR01000041.1"/>
</dbReference>
<evidence type="ECO:0000256" key="4">
    <source>
        <dbReference type="ARBA" id="ARBA00017935"/>
    </source>
</evidence>
<evidence type="ECO:0000256" key="8">
    <source>
        <dbReference type="RuleBase" id="RU365045"/>
    </source>
</evidence>
<comment type="pathway">
    <text evidence="1 8">Amine and polyamine biosynthesis; ectoine biosynthesis; L-ectoine from L-aspartate 4-semialdehyde: step 2/3.</text>
</comment>
<organism evidence="10 11">
    <name type="scientific">Marinospirillum insulare</name>
    <dbReference type="NCBI Taxonomy" id="217169"/>
    <lineage>
        <taxon>Bacteria</taxon>
        <taxon>Pseudomonadati</taxon>
        <taxon>Pseudomonadota</taxon>
        <taxon>Gammaproteobacteria</taxon>
        <taxon>Oceanospirillales</taxon>
        <taxon>Oceanospirillaceae</taxon>
        <taxon>Marinospirillum</taxon>
    </lineage>
</organism>
<evidence type="ECO:0000256" key="7">
    <source>
        <dbReference type="ARBA" id="ARBA00048924"/>
    </source>
</evidence>